<gene>
    <name evidence="1" type="ORF">BDY19DRAFT_943148</name>
</gene>
<accession>A0ACB8U624</accession>
<organism evidence="1 2">
    <name type="scientific">Irpex rosettiformis</name>
    <dbReference type="NCBI Taxonomy" id="378272"/>
    <lineage>
        <taxon>Eukaryota</taxon>
        <taxon>Fungi</taxon>
        <taxon>Dikarya</taxon>
        <taxon>Basidiomycota</taxon>
        <taxon>Agaricomycotina</taxon>
        <taxon>Agaricomycetes</taxon>
        <taxon>Polyporales</taxon>
        <taxon>Irpicaceae</taxon>
        <taxon>Irpex</taxon>
    </lineage>
</organism>
<name>A0ACB8U624_9APHY</name>
<reference evidence="1" key="1">
    <citation type="journal article" date="2021" name="Environ. Microbiol.">
        <title>Gene family expansions and transcriptome signatures uncover fungal adaptations to wood decay.</title>
        <authorList>
            <person name="Hage H."/>
            <person name="Miyauchi S."/>
            <person name="Viragh M."/>
            <person name="Drula E."/>
            <person name="Min B."/>
            <person name="Chaduli D."/>
            <person name="Navarro D."/>
            <person name="Favel A."/>
            <person name="Norest M."/>
            <person name="Lesage-Meessen L."/>
            <person name="Balint B."/>
            <person name="Merenyi Z."/>
            <person name="de Eugenio L."/>
            <person name="Morin E."/>
            <person name="Martinez A.T."/>
            <person name="Baldrian P."/>
            <person name="Stursova M."/>
            <person name="Martinez M.J."/>
            <person name="Novotny C."/>
            <person name="Magnuson J.K."/>
            <person name="Spatafora J.W."/>
            <person name="Maurice S."/>
            <person name="Pangilinan J."/>
            <person name="Andreopoulos W."/>
            <person name="LaButti K."/>
            <person name="Hundley H."/>
            <person name="Na H."/>
            <person name="Kuo A."/>
            <person name="Barry K."/>
            <person name="Lipzen A."/>
            <person name="Henrissat B."/>
            <person name="Riley R."/>
            <person name="Ahrendt S."/>
            <person name="Nagy L.G."/>
            <person name="Grigoriev I.V."/>
            <person name="Martin F."/>
            <person name="Rosso M.N."/>
        </authorList>
    </citation>
    <scope>NUCLEOTIDE SEQUENCE</scope>
    <source>
        <strain evidence="1">CBS 384.51</strain>
    </source>
</reference>
<dbReference type="Proteomes" id="UP001055072">
    <property type="component" value="Unassembled WGS sequence"/>
</dbReference>
<keyword evidence="2" id="KW-1185">Reference proteome</keyword>
<evidence type="ECO:0000313" key="1">
    <source>
        <dbReference type="EMBL" id="KAI0089594.1"/>
    </source>
</evidence>
<dbReference type="EMBL" id="MU274910">
    <property type="protein sequence ID" value="KAI0089594.1"/>
    <property type="molecule type" value="Genomic_DNA"/>
</dbReference>
<protein>
    <submittedName>
        <fullName evidence="1">Uncharacterized protein</fullName>
    </submittedName>
</protein>
<sequence>MMASNEDNITRTSMKGKGRARPEDIDETTPLLASSSGTHLEDDAPPRRRHLASRLLSVFLFSLAFCIVGLVFLVLVAYSYGSRASDISPEQIQRSVRFWGPDKLDVVKVGRDGSVSLEVRGRVGVDAAAVIGIQDDEDDDIFRYVWKSVGRWGVRQVDRISVNLSEVEVFTTRTHSLLANVSIPPLEISLTVSPPQDDSWLTEVTIPILIVPTKNVSTLLEFIRESWRDGALQMTTETNCAAVHGGGLYEQSWRTRLRAVQTNIRMPIRVKIPAIPGLPPPGRDDPPPDLSTLVTLQSFGIETDVDHHNLRLFANATAVNPLPDSVHYSASEMPFTILLPSINDTAHFIPVASVHTESFNLTHPNISLSITGNVLPLSSNASSTVAVLIANYVSSRDTNISISSPLIPSLSVGAIFPAKRPQPQILRNVTIREMKIVPSSSGSTMLASGTIFARAILPKGIDVGLNVTKVLPDVLIFDGEVPESPQQVVHHDNEVDINLPPPQPLPDPLPDKAFAHIRPDDWLLASSIPIVPDEDSGTSVEVYSKIVDVPLEVLPGRDREFRNFVGKVIFGSQGALAGVQGVAAVAVNVDGLPLRDRDANNELELSGLPFQGSVRVGKKGLYFDSEIS</sequence>
<evidence type="ECO:0000313" key="2">
    <source>
        <dbReference type="Proteomes" id="UP001055072"/>
    </source>
</evidence>
<proteinExistence type="predicted"/>
<comment type="caution">
    <text evidence="1">The sequence shown here is derived from an EMBL/GenBank/DDBJ whole genome shotgun (WGS) entry which is preliminary data.</text>
</comment>